<dbReference type="AlphaFoldDB" id="A0A927M6I0"/>
<dbReference type="Proteomes" id="UP000649753">
    <property type="component" value="Unassembled WGS sequence"/>
</dbReference>
<dbReference type="Pfam" id="PF13561">
    <property type="entry name" value="adh_short_C2"/>
    <property type="match status" value="1"/>
</dbReference>
<reference evidence="4" key="1">
    <citation type="submission" date="2020-10" db="EMBL/GenBank/DDBJ databases">
        <title>Sequencing the genomes of 1000 actinobacteria strains.</title>
        <authorList>
            <person name="Klenk H.-P."/>
        </authorList>
    </citation>
    <scope>NUCLEOTIDE SEQUENCE</scope>
    <source>
        <strain evidence="4">DSM 46832</strain>
    </source>
</reference>
<dbReference type="SUPFAM" id="SSF51735">
    <property type="entry name" value="NAD(P)-binding Rossmann-fold domains"/>
    <property type="match status" value="1"/>
</dbReference>
<comment type="caution">
    <text evidence="4">The sequence shown here is derived from an EMBL/GenBank/DDBJ whole genome shotgun (WGS) entry which is preliminary data.</text>
</comment>
<keyword evidence="5" id="KW-1185">Reference proteome</keyword>
<evidence type="ECO:0000256" key="2">
    <source>
        <dbReference type="ARBA" id="ARBA00023002"/>
    </source>
</evidence>
<dbReference type="GO" id="GO:0032787">
    <property type="term" value="P:monocarboxylic acid metabolic process"/>
    <property type="evidence" value="ECO:0007669"/>
    <property type="project" value="UniProtKB-ARBA"/>
</dbReference>
<dbReference type="GO" id="GO:0003858">
    <property type="term" value="F:3-hydroxybutyrate dehydrogenase activity"/>
    <property type="evidence" value="ECO:0007669"/>
    <property type="project" value="UniProtKB-EC"/>
</dbReference>
<gene>
    <name evidence="4" type="ORF">H4W31_004527</name>
</gene>
<dbReference type="NCBIfam" id="NF009093">
    <property type="entry name" value="PRK12429.1"/>
    <property type="match status" value="1"/>
</dbReference>
<dbReference type="InterPro" id="IPR011294">
    <property type="entry name" value="3-OHbutyrate_DH"/>
</dbReference>
<dbReference type="InterPro" id="IPR002347">
    <property type="entry name" value="SDR_fam"/>
</dbReference>
<accession>A0A927M6I0</accession>
<keyword evidence="2 4" id="KW-0560">Oxidoreductase</keyword>
<evidence type="ECO:0000256" key="3">
    <source>
        <dbReference type="SAM" id="MobiDB-lite"/>
    </source>
</evidence>
<dbReference type="EMBL" id="JADBEB010000001">
    <property type="protein sequence ID" value="MBE1488889.1"/>
    <property type="molecule type" value="Genomic_DNA"/>
</dbReference>
<dbReference type="PANTHER" id="PTHR42879:SF2">
    <property type="entry name" value="3-OXOACYL-[ACYL-CARRIER-PROTEIN] REDUCTASE FABG"/>
    <property type="match status" value="1"/>
</dbReference>
<protein>
    <submittedName>
        <fullName evidence="4">3-hydroxybutyrate dehydrogenase</fullName>
        <ecNumber evidence="4">1.1.1.30</ecNumber>
    </submittedName>
</protein>
<dbReference type="PANTHER" id="PTHR42879">
    <property type="entry name" value="3-OXOACYL-(ACYL-CARRIER-PROTEIN) REDUCTASE"/>
    <property type="match status" value="1"/>
</dbReference>
<dbReference type="Gene3D" id="3.40.50.720">
    <property type="entry name" value="NAD(P)-binding Rossmann-like Domain"/>
    <property type="match status" value="1"/>
</dbReference>
<dbReference type="InterPro" id="IPR050259">
    <property type="entry name" value="SDR"/>
</dbReference>
<dbReference type="FunFam" id="3.40.50.720:FF:000084">
    <property type="entry name" value="Short-chain dehydrogenase reductase"/>
    <property type="match status" value="1"/>
</dbReference>
<dbReference type="PROSITE" id="PS00061">
    <property type="entry name" value="ADH_SHORT"/>
    <property type="match status" value="1"/>
</dbReference>
<evidence type="ECO:0000256" key="1">
    <source>
        <dbReference type="ARBA" id="ARBA00006484"/>
    </source>
</evidence>
<evidence type="ECO:0000313" key="4">
    <source>
        <dbReference type="EMBL" id="MBE1488889.1"/>
    </source>
</evidence>
<dbReference type="PRINTS" id="PR00081">
    <property type="entry name" value="GDHRDH"/>
</dbReference>
<sequence>MTVEAGRGDQPAQWREHEPEASDPTDVDRPAGTARHHPVPRDAAPHSGTPRAAAPREATSGDAAPGVVRLDLSGRTALVTGGGSGIGRACAVRLAAAGAAVTVVDRDTERAEAVAAEIGGRAIGVDLSDPRAAGDIDAEVDIVVNNAGLQHVAPVDEFPPERFSHLHRVMVEAPFLIVRRALPHMYARGWGRVVNISSVHGLRASPYKAAYVSAKHALEGLSKVVALEGAAHGVTANCINPAYVRTPLVEGQIAAQASNHGIAESEVIERIMLARAAIKRLIEPEEVAELLAYLCSPAAAFITGASIPVDGGWTAN</sequence>
<proteinExistence type="inferred from homology"/>
<organism evidence="4 5">
    <name type="scientific">Plantactinospora soyae</name>
    <dbReference type="NCBI Taxonomy" id="1544732"/>
    <lineage>
        <taxon>Bacteria</taxon>
        <taxon>Bacillati</taxon>
        <taxon>Actinomycetota</taxon>
        <taxon>Actinomycetes</taxon>
        <taxon>Micromonosporales</taxon>
        <taxon>Micromonosporaceae</taxon>
        <taxon>Plantactinospora</taxon>
    </lineage>
</organism>
<dbReference type="EC" id="1.1.1.30" evidence="4"/>
<dbReference type="InterPro" id="IPR020904">
    <property type="entry name" value="Sc_DH/Rdtase_CS"/>
</dbReference>
<dbReference type="InterPro" id="IPR036291">
    <property type="entry name" value="NAD(P)-bd_dom_sf"/>
</dbReference>
<comment type="similarity">
    <text evidence="1">Belongs to the short-chain dehydrogenases/reductases (SDR) family.</text>
</comment>
<name>A0A927M6I0_9ACTN</name>
<dbReference type="NCBIfam" id="TIGR01963">
    <property type="entry name" value="PHB_DH"/>
    <property type="match status" value="1"/>
</dbReference>
<evidence type="ECO:0000313" key="5">
    <source>
        <dbReference type="Proteomes" id="UP000649753"/>
    </source>
</evidence>
<feature type="region of interest" description="Disordered" evidence="3">
    <location>
        <begin position="1"/>
        <end position="67"/>
    </location>
</feature>
<dbReference type="PRINTS" id="PR00080">
    <property type="entry name" value="SDRFAMILY"/>
</dbReference>